<keyword evidence="2" id="KW-0479">Metal-binding</keyword>
<dbReference type="Gene3D" id="2.40.40.20">
    <property type="match status" value="1"/>
</dbReference>
<dbReference type="Gene3D" id="3.40.50.740">
    <property type="match status" value="2"/>
</dbReference>
<dbReference type="SUPFAM" id="SSF63380">
    <property type="entry name" value="Riboflavin synthase domain-like"/>
    <property type="match status" value="1"/>
</dbReference>
<dbReference type="InterPro" id="IPR012675">
    <property type="entry name" value="Beta-grasp_dom_sf"/>
</dbReference>
<dbReference type="Gene3D" id="3.10.20.30">
    <property type="match status" value="1"/>
</dbReference>
<feature type="domain" description="4Fe-4S Mo/W bis-MGD-type" evidence="8">
    <location>
        <begin position="2"/>
        <end position="57"/>
    </location>
</feature>
<dbReference type="CDD" id="cd02781">
    <property type="entry name" value="MopB_CT_Acetylene-hydratase"/>
    <property type="match status" value="1"/>
</dbReference>
<dbReference type="OrthoDB" id="9796486at2"/>
<dbReference type="PROSITE" id="PS51384">
    <property type="entry name" value="FAD_FR"/>
    <property type="match status" value="1"/>
</dbReference>
<dbReference type="Gene3D" id="3.40.228.10">
    <property type="entry name" value="Dimethylsulfoxide Reductase, domain 2"/>
    <property type="match status" value="2"/>
</dbReference>
<dbReference type="InterPro" id="IPR006963">
    <property type="entry name" value="Mopterin_OxRdtase_4Fe-4S_dom"/>
</dbReference>
<gene>
    <name evidence="9" type="ORF">CAL28_17405</name>
</gene>
<evidence type="ECO:0000256" key="2">
    <source>
        <dbReference type="ARBA" id="ARBA00022723"/>
    </source>
</evidence>
<keyword evidence="3" id="KW-0408">Iron</keyword>
<dbReference type="AlphaFoldDB" id="A0A261UIR8"/>
<feature type="region of interest" description="Disordered" evidence="5">
    <location>
        <begin position="626"/>
        <end position="661"/>
    </location>
</feature>
<evidence type="ECO:0000256" key="3">
    <source>
        <dbReference type="ARBA" id="ARBA00023004"/>
    </source>
</evidence>
<dbReference type="GO" id="GO:0043546">
    <property type="term" value="F:molybdopterin cofactor binding"/>
    <property type="evidence" value="ECO:0007669"/>
    <property type="project" value="InterPro"/>
</dbReference>
<dbReference type="SUPFAM" id="SSF50692">
    <property type="entry name" value="ADC-like"/>
    <property type="match status" value="1"/>
</dbReference>
<dbReference type="InterPro" id="IPR039261">
    <property type="entry name" value="FNR_nucleotide-bd"/>
</dbReference>
<feature type="compositionally biased region" description="Low complexity" evidence="5">
    <location>
        <begin position="272"/>
        <end position="289"/>
    </location>
</feature>
<dbReference type="SUPFAM" id="SSF53706">
    <property type="entry name" value="Formate dehydrogenase/DMSO reductase, domains 1-3"/>
    <property type="match status" value="1"/>
</dbReference>
<evidence type="ECO:0000313" key="9">
    <source>
        <dbReference type="EMBL" id="OZI61120.1"/>
    </source>
</evidence>
<evidence type="ECO:0000313" key="10">
    <source>
        <dbReference type="Proteomes" id="UP000215767"/>
    </source>
</evidence>
<feature type="domain" description="FAD-binding FR-type" evidence="7">
    <location>
        <begin position="845"/>
        <end position="968"/>
    </location>
</feature>
<dbReference type="PROSITE" id="PS51085">
    <property type="entry name" value="2FE2S_FER_2"/>
    <property type="match status" value="1"/>
</dbReference>
<dbReference type="Pfam" id="PF00111">
    <property type="entry name" value="Fer2"/>
    <property type="match status" value="1"/>
</dbReference>
<dbReference type="PROSITE" id="PS51669">
    <property type="entry name" value="4FE4S_MOW_BIS_MGD"/>
    <property type="match status" value="1"/>
</dbReference>
<feature type="compositionally biased region" description="Pro residues" evidence="5">
    <location>
        <begin position="647"/>
        <end position="657"/>
    </location>
</feature>
<dbReference type="Gene3D" id="2.40.30.10">
    <property type="entry name" value="Translation factors"/>
    <property type="match status" value="1"/>
</dbReference>
<comment type="similarity">
    <text evidence="1">Belongs to the prokaryotic molybdopterin-containing oxidoreductase family.</text>
</comment>
<dbReference type="SUPFAM" id="SSF54292">
    <property type="entry name" value="2Fe-2S ferredoxin-like"/>
    <property type="match status" value="1"/>
</dbReference>
<dbReference type="InterPro" id="IPR006657">
    <property type="entry name" value="MoPterin_dinucl-bd_dom"/>
</dbReference>
<dbReference type="Gene3D" id="3.40.50.80">
    <property type="entry name" value="Nucleotide-binding domain of ferredoxin-NADP reductase (FNR) module"/>
    <property type="match status" value="1"/>
</dbReference>
<dbReference type="SUPFAM" id="SSF52343">
    <property type="entry name" value="Ferredoxin reductase-like, C-terminal NADP-linked domain"/>
    <property type="match status" value="1"/>
</dbReference>
<feature type="region of interest" description="Disordered" evidence="5">
    <location>
        <begin position="271"/>
        <end position="290"/>
    </location>
</feature>
<dbReference type="InterPro" id="IPR017938">
    <property type="entry name" value="Riboflavin_synthase-like_b-brl"/>
</dbReference>
<protein>
    <submittedName>
        <fullName evidence="9">Ferredoxin:oxidoreductase FAD/NAD(P)-binding protein</fullName>
    </submittedName>
</protein>
<name>A0A261UIR8_9BORD</name>
<dbReference type="InterPro" id="IPR050612">
    <property type="entry name" value="Prok_Mopterin_Oxidored"/>
</dbReference>
<feature type="compositionally biased region" description="Basic and acidic residues" evidence="5">
    <location>
        <begin position="635"/>
        <end position="644"/>
    </location>
</feature>
<sequence>MLTEKRGYCTLCRSRCGTRNIVRDDALVRVVPDTDHPTGQAMCMKGRAAPELVHSPHRILYPMRRTRPKDGGDPGWQRIGWEEALRETAARLDAVRRESGPEAVAFGVTTPSGTPLSDSIDWIERFVRGFGSPNICYATEVCNWHKDYAHAFTFGCGMPVPDYANSGLILLWGHNPANTWLAQAHAVGVGRAAGARLLVVDPQCTALAAQADAWLQVRPGTDAALALGLAHLLIEGQDYDAAFVRDWTNAPLLVRGDTGGFLRVSDLAVRPANAGSSGRHGSGRRNGASEAGDEDAFVAWDGQAGSPVAYDTRFAAAAQGGARHALRGAYEIPLRDGGSIRCRPVFDLLAAHCASYTPDHVARVTGVPADQLRTAARLIADAPSVAYYAWTGIGQQGNATQTERAVAVLYALTGSFDVPGGNRVYPAQPVATVNGMDLIAPEQRAKALGLAHRPLGPPAQGWITARDMYQAILDAKPYRVRAMMAFGTNPLVSQADVDMGRQALQALEFHVHCDLFETPSARYADILLPINTPWEREGLRVGFEITPQAQERIQLRPRMVSPRGESRSDNDIVFDLACRLGMADLFFGGSLEQGWNHMLAPLGITAADLRAADGGMRLPLAHHDRKYAAASGGEHAPEHSRADDLPGTPPENTPPGAGPAAVAGFATETRRVELYSERLLRHGYDPLPVHREPAEAPSGGDADYPVVLTTAKSGYYCHSQHRSLVSLRKRDTLPRIGLHPALAARRGIAAGDWVRVRTRAGQARFVAQLQPDLQENVAVADYGWWQACPELGRDGYPVQGQYSSNYNALIRADAADPISGSVPMRAFACDIARDPASDPDRRPWAGLRAFRVTALTRRSPDVLEIAFAPVDGKGLPDPQPGQHITLRLAAPPQDSANASPETITRAYSLVDAAQDAARDRYTIAVRRQQGITGAGTPWHGHMSGHLHTRLCVGDRVELGAPSGSFILPLRSPQPVVLFAGGIGITPFMAYLRSLAAQPAEERDRMPAVWLHYANRTPDSEAYAGDIAELAARLPRLTVRRYYSDAPDLPGAAGRFATADAVDDAAIQARARFYLCGPAPMMQAITAGLVARGVPAFDIFNEIFRSPARVDVDPARRYAVRFARSDTEAAWSAARGVLLGFAEGLGLSLPSGCRVGQCESCAVRIVQGQVRHLHGAEPEDPEVCLTCQAVPTTDLVLDA</sequence>
<reference evidence="10" key="1">
    <citation type="submission" date="2017-05" db="EMBL/GenBank/DDBJ databases">
        <title>Complete and WGS of Bordetella genogroups.</title>
        <authorList>
            <person name="Spilker T."/>
            <person name="Lipuma J."/>
        </authorList>
    </citation>
    <scope>NUCLEOTIDE SEQUENCE [LARGE SCALE GENOMIC DNA]</scope>
    <source>
        <strain evidence="10">AU8856</strain>
    </source>
</reference>
<dbReference type="GO" id="GO:0051536">
    <property type="term" value="F:iron-sulfur cluster binding"/>
    <property type="evidence" value="ECO:0007669"/>
    <property type="project" value="UniProtKB-KW"/>
</dbReference>
<keyword evidence="4" id="KW-0411">Iron-sulfur</keyword>
<dbReference type="CDD" id="cd00207">
    <property type="entry name" value="fer2"/>
    <property type="match status" value="1"/>
</dbReference>
<dbReference type="Pfam" id="PF01568">
    <property type="entry name" value="Molydop_binding"/>
    <property type="match status" value="1"/>
</dbReference>
<evidence type="ECO:0000256" key="5">
    <source>
        <dbReference type="SAM" id="MobiDB-lite"/>
    </source>
</evidence>
<dbReference type="Pfam" id="PF00175">
    <property type="entry name" value="NAD_binding_1"/>
    <property type="match status" value="1"/>
</dbReference>
<evidence type="ECO:0000256" key="1">
    <source>
        <dbReference type="ARBA" id="ARBA00010312"/>
    </source>
</evidence>
<dbReference type="GO" id="GO:0018818">
    <property type="term" value="F:acetylene hydratase activity"/>
    <property type="evidence" value="ECO:0007669"/>
    <property type="project" value="InterPro"/>
</dbReference>
<dbReference type="EMBL" id="NEVS01000004">
    <property type="protein sequence ID" value="OZI61120.1"/>
    <property type="molecule type" value="Genomic_DNA"/>
</dbReference>
<dbReference type="InterPro" id="IPR037949">
    <property type="entry name" value="MopB_CT_Acetylene-hydratase"/>
</dbReference>
<dbReference type="GO" id="GO:0016491">
    <property type="term" value="F:oxidoreductase activity"/>
    <property type="evidence" value="ECO:0007669"/>
    <property type="project" value="InterPro"/>
</dbReference>
<dbReference type="GO" id="GO:0046872">
    <property type="term" value="F:metal ion binding"/>
    <property type="evidence" value="ECO:0007669"/>
    <property type="project" value="UniProtKB-KW"/>
</dbReference>
<evidence type="ECO:0000259" key="7">
    <source>
        <dbReference type="PROSITE" id="PS51384"/>
    </source>
</evidence>
<dbReference type="PANTHER" id="PTHR43742">
    <property type="entry name" value="TRIMETHYLAMINE-N-OXIDE REDUCTASE"/>
    <property type="match status" value="1"/>
</dbReference>
<evidence type="ECO:0000259" key="6">
    <source>
        <dbReference type="PROSITE" id="PS51085"/>
    </source>
</evidence>
<dbReference type="InterPro" id="IPR017927">
    <property type="entry name" value="FAD-bd_FR_type"/>
</dbReference>
<evidence type="ECO:0000259" key="8">
    <source>
        <dbReference type="PROSITE" id="PS51669"/>
    </source>
</evidence>
<dbReference type="Gene3D" id="2.20.25.90">
    <property type="entry name" value="ADC-like domains"/>
    <property type="match status" value="1"/>
</dbReference>
<feature type="domain" description="2Fe-2S ferredoxin-type" evidence="6">
    <location>
        <begin position="1117"/>
        <end position="1198"/>
    </location>
</feature>
<organism evidence="9 10">
    <name type="scientific">Bordetella genomosp. 11</name>
    <dbReference type="NCBI Taxonomy" id="1416808"/>
    <lineage>
        <taxon>Bacteria</taxon>
        <taxon>Pseudomonadati</taxon>
        <taxon>Pseudomonadota</taxon>
        <taxon>Betaproteobacteria</taxon>
        <taxon>Burkholderiales</taxon>
        <taxon>Alcaligenaceae</taxon>
        <taxon>Bordetella</taxon>
    </lineage>
</organism>
<dbReference type="Pfam" id="PF00384">
    <property type="entry name" value="Molybdopterin"/>
    <property type="match status" value="1"/>
</dbReference>
<dbReference type="PANTHER" id="PTHR43742:SF6">
    <property type="entry name" value="OXIDOREDUCTASE YYAE-RELATED"/>
    <property type="match status" value="1"/>
</dbReference>
<accession>A0A261UIR8</accession>
<dbReference type="SMART" id="SM00926">
    <property type="entry name" value="Molybdop_Fe4S4"/>
    <property type="match status" value="1"/>
</dbReference>
<dbReference type="RefSeq" id="WP_094842529.1">
    <property type="nucleotide sequence ID" value="NZ_NEVS01000004.1"/>
</dbReference>
<proteinExistence type="inferred from homology"/>
<dbReference type="Pfam" id="PF04879">
    <property type="entry name" value="Molybdop_Fe4S4"/>
    <property type="match status" value="1"/>
</dbReference>
<dbReference type="InterPro" id="IPR036010">
    <property type="entry name" value="2Fe-2S_ferredoxin-like_sf"/>
</dbReference>
<dbReference type="InterPro" id="IPR009010">
    <property type="entry name" value="Asp_de-COase-like_dom_sf"/>
</dbReference>
<comment type="caution">
    <text evidence="9">The sequence shown here is derived from an EMBL/GenBank/DDBJ whole genome shotgun (WGS) entry which is preliminary data.</text>
</comment>
<dbReference type="InterPro" id="IPR001041">
    <property type="entry name" value="2Fe-2S_ferredoxin-type"/>
</dbReference>
<evidence type="ECO:0000256" key="4">
    <source>
        <dbReference type="ARBA" id="ARBA00023014"/>
    </source>
</evidence>
<dbReference type="InterPro" id="IPR006656">
    <property type="entry name" value="Mopterin_OxRdtase"/>
</dbReference>
<dbReference type="CDD" id="cd06184">
    <property type="entry name" value="flavohem_like_fad_nad_binding"/>
    <property type="match status" value="1"/>
</dbReference>
<keyword evidence="10" id="KW-1185">Reference proteome</keyword>
<dbReference type="InterPro" id="IPR001433">
    <property type="entry name" value="OxRdtase_FAD/NAD-bd"/>
</dbReference>
<dbReference type="Proteomes" id="UP000215767">
    <property type="component" value="Unassembled WGS sequence"/>
</dbReference>